<evidence type="ECO:0000313" key="2">
    <source>
        <dbReference type="Proteomes" id="UP000275267"/>
    </source>
</evidence>
<dbReference type="EMBL" id="PQIB02000006">
    <property type="protein sequence ID" value="RLN12135.1"/>
    <property type="molecule type" value="Genomic_DNA"/>
</dbReference>
<keyword evidence="2" id="KW-1185">Reference proteome</keyword>
<reference evidence="2" key="1">
    <citation type="journal article" date="2019" name="Nat. Commun.">
        <title>The genome of broomcorn millet.</title>
        <authorList>
            <person name="Zou C."/>
            <person name="Miki D."/>
            <person name="Li D."/>
            <person name="Tang Q."/>
            <person name="Xiao L."/>
            <person name="Rajput S."/>
            <person name="Deng P."/>
            <person name="Jia W."/>
            <person name="Huang R."/>
            <person name="Zhang M."/>
            <person name="Sun Y."/>
            <person name="Hu J."/>
            <person name="Fu X."/>
            <person name="Schnable P.S."/>
            <person name="Li F."/>
            <person name="Zhang H."/>
            <person name="Feng B."/>
            <person name="Zhu X."/>
            <person name="Liu R."/>
            <person name="Schnable J.C."/>
            <person name="Zhu J.-K."/>
            <person name="Zhang H."/>
        </authorList>
    </citation>
    <scope>NUCLEOTIDE SEQUENCE [LARGE SCALE GENOMIC DNA]</scope>
</reference>
<gene>
    <name evidence="1" type="ORF">C2845_PM09G04530</name>
</gene>
<proteinExistence type="predicted"/>
<comment type="caution">
    <text evidence="1">The sequence shown here is derived from an EMBL/GenBank/DDBJ whole genome shotgun (WGS) entry which is preliminary data.</text>
</comment>
<dbReference type="Proteomes" id="UP000275267">
    <property type="component" value="Unassembled WGS sequence"/>
</dbReference>
<accession>A0A3L6RZT2</accession>
<evidence type="ECO:0000313" key="1">
    <source>
        <dbReference type="EMBL" id="RLN12135.1"/>
    </source>
</evidence>
<organism evidence="1 2">
    <name type="scientific">Panicum miliaceum</name>
    <name type="common">Proso millet</name>
    <name type="synonym">Broomcorn millet</name>
    <dbReference type="NCBI Taxonomy" id="4540"/>
    <lineage>
        <taxon>Eukaryota</taxon>
        <taxon>Viridiplantae</taxon>
        <taxon>Streptophyta</taxon>
        <taxon>Embryophyta</taxon>
        <taxon>Tracheophyta</taxon>
        <taxon>Spermatophyta</taxon>
        <taxon>Magnoliopsida</taxon>
        <taxon>Liliopsida</taxon>
        <taxon>Poales</taxon>
        <taxon>Poaceae</taxon>
        <taxon>PACMAD clade</taxon>
        <taxon>Panicoideae</taxon>
        <taxon>Panicodae</taxon>
        <taxon>Paniceae</taxon>
        <taxon>Panicinae</taxon>
        <taxon>Panicum</taxon>
        <taxon>Panicum sect. Panicum</taxon>
    </lineage>
</organism>
<sequence length="95" mass="10236">MHGDSDLLHEYYTLRCTRVKDGILRATARLLELDDDQFRDKGSSTSTVLPCLLEIPTSCSAAGLTATSASAARPAGPTFHLSAMALTLASLWRLI</sequence>
<name>A0A3L6RZT2_PANMI</name>
<protein>
    <submittedName>
        <fullName evidence="1">Uncharacterized protein</fullName>
    </submittedName>
</protein>
<dbReference type="AlphaFoldDB" id="A0A3L6RZT2"/>